<protein>
    <recommendedName>
        <fullName evidence="4">Lipoprotein</fullName>
    </recommendedName>
</protein>
<accession>A0A552X6A6</accession>
<dbReference type="AlphaFoldDB" id="A0A552X6A6"/>
<dbReference type="NCBIfam" id="NF047637">
    <property type="entry name" value="lipo_CC0125"/>
    <property type="match status" value="1"/>
</dbReference>
<evidence type="ECO:0000313" key="3">
    <source>
        <dbReference type="Proteomes" id="UP000320359"/>
    </source>
</evidence>
<keyword evidence="3" id="KW-1185">Reference proteome</keyword>
<reference evidence="2 3" key="1">
    <citation type="submission" date="2019-07" db="EMBL/GenBank/DDBJ databases">
        <authorList>
            <person name="Yang M."/>
            <person name="Zhao D."/>
            <person name="Xiang H."/>
        </authorList>
    </citation>
    <scope>NUCLEOTIDE SEQUENCE [LARGE SCALE GENOMIC DNA]</scope>
    <source>
        <strain evidence="2 3">IM1326</strain>
    </source>
</reference>
<dbReference type="Proteomes" id="UP000320359">
    <property type="component" value="Unassembled WGS sequence"/>
</dbReference>
<feature type="signal peptide" evidence="1">
    <location>
        <begin position="1"/>
        <end position="29"/>
    </location>
</feature>
<dbReference type="OrthoDB" id="7172943at2"/>
<gene>
    <name evidence="2" type="ORF">FM042_03170</name>
</gene>
<dbReference type="EMBL" id="VJWL01000001">
    <property type="protein sequence ID" value="TRW50532.1"/>
    <property type="molecule type" value="Genomic_DNA"/>
</dbReference>
<organism evidence="2 3">
    <name type="scientific">Aliidiomarina halalkaliphila</name>
    <dbReference type="NCBI Taxonomy" id="2593535"/>
    <lineage>
        <taxon>Bacteria</taxon>
        <taxon>Pseudomonadati</taxon>
        <taxon>Pseudomonadota</taxon>
        <taxon>Gammaproteobacteria</taxon>
        <taxon>Alteromonadales</taxon>
        <taxon>Idiomarinaceae</taxon>
        <taxon>Aliidiomarina</taxon>
    </lineage>
</organism>
<feature type="chain" id="PRO_5021792940" description="Lipoprotein" evidence="1">
    <location>
        <begin position="30"/>
        <end position="177"/>
    </location>
</feature>
<name>A0A552X6A6_9GAMM</name>
<comment type="caution">
    <text evidence="2">The sequence shown here is derived from an EMBL/GenBank/DDBJ whole genome shotgun (WGS) entry which is preliminary data.</text>
</comment>
<evidence type="ECO:0000256" key="1">
    <source>
        <dbReference type="SAM" id="SignalP"/>
    </source>
</evidence>
<keyword evidence="1" id="KW-0732">Signal</keyword>
<proteinExistence type="predicted"/>
<evidence type="ECO:0000313" key="2">
    <source>
        <dbReference type="EMBL" id="TRW50532.1"/>
    </source>
</evidence>
<evidence type="ECO:0008006" key="4">
    <source>
        <dbReference type="Google" id="ProtNLM"/>
    </source>
</evidence>
<sequence length="177" mass="19747">MLSQILQIGALLLVAWALTACSSASPYRAADGSGFGYSERKITDNHYRVNFKARGDNTTLAMDYALLRASELTLEQEYDWFQVVNRETFVNRERVSSGSSFGAGAGYETIRDCTPLGCRVYRRPVRSYHMGIALGDDRSVVETVLEVRMGRGVRPEEGQTFDAREVYNNLKPESSNG</sequence>